<comment type="caution">
    <text evidence="1">The sequence shown here is derived from an EMBL/GenBank/DDBJ whole genome shotgun (WGS) entry which is preliminary data.</text>
</comment>
<dbReference type="Proteomes" id="UP001054837">
    <property type="component" value="Unassembled WGS sequence"/>
</dbReference>
<sequence>MNASSSWLQKKRHLYHSTPFNKVEKKKKKKIWQGEVGGLGFERSLPMVEPCRNHVKSRFGPPRLSRPNWRVLLDWKALNLPEIYDLFSVGPDPLEE</sequence>
<organism evidence="1 2">
    <name type="scientific">Caerostris darwini</name>
    <dbReference type="NCBI Taxonomy" id="1538125"/>
    <lineage>
        <taxon>Eukaryota</taxon>
        <taxon>Metazoa</taxon>
        <taxon>Ecdysozoa</taxon>
        <taxon>Arthropoda</taxon>
        <taxon>Chelicerata</taxon>
        <taxon>Arachnida</taxon>
        <taxon>Araneae</taxon>
        <taxon>Araneomorphae</taxon>
        <taxon>Entelegynae</taxon>
        <taxon>Araneoidea</taxon>
        <taxon>Araneidae</taxon>
        <taxon>Caerostris</taxon>
    </lineage>
</organism>
<dbReference type="AlphaFoldDB" id="A0AAV4M9L3"/>
<evidence type="ECO:0000313" key="2">
    <source>
        <dbReference type="Proteomes" id="UP001054837"/>
    </source>
</evidence>
<proteinExistence type="predicted"/>
<reference evidence="1 2" key="1">
    <citation type="submission" date="2021-06" db="EMBL/GenBank/DDBJ databases">
        <title>Caerostris darwini draft genome.</title>
        <authorList>
            <person name="Kono N."/>
            <person name="Arakawa K."/>
        </authorList>
    </citation>
    <scope>NUCLEOTIDE SEQUENCE [LARGE SCALE GENOMIC DNA]</scope>
</reference>
<dbReference type="EMBL" id="BPLQ01000233">
    <property type="protein sequence ID" value="GIX69118.1"/>
    <property type="molecule type" value="Genomic_DNA"/>
</dbReference>
<name>A0AAV4M9L3_9ARAC</name>
<keyword evidence="2" id="KW-1185">Reference proteome</keyword>
<evidence type="ECO:0000313" key="1">
    <source>
        <dbReference type="EMBL" id="GIX69118.1"/>
    </source>
</evidence>
<accession>A0AAV4M9L3</accession>
<protein>
    <submittedName>
        <fullName evidence="1">Uncharacterized protein</fullName>
    </submittedName>
</protein>
<gene>
    <name evidence="1" type="ORF">CDAR_486091</name>
</gene>